<dbReference type="PIRSF" id="PIRSF037263">
    <property type="entry name" value="DUF951_bac"/>
    <property type="match status" value="1"/>
</dbReference>
<dbReference type="PANTHER" id="PTHR38455:SF1">
    <property type="entry name" value="DUF951 DOMAIN-CONTAINING PROTEIN"/>
    <property type="match status" value="1"/>
</dbReference>
<evidence type="ECO:0000313" key="1">
    <source>
        <dbReference type="EMBL" id="TSB47527.1"/>
    </source>
</evidence>
<proteinExistence type="predicted"/>
<dbReference type="Proteomes" id="UP000318521">
    <property type="component" value="Unassembled WGS sequence"/>
</dbReference>
<dbReference type="PANTHER" id="PTHR38455">
    <property type="entry name" value="HYPOTHETICAL CYTOSOLIC PROTEIN"/>
    <property type="match status" value="1"/>
</dbReference>
<gene>
    <name evidence="1" type="ORF">FN960_07285</name>
</gene>
<reference evidence="1 2" key="1">
    <citation type="submission" date="2019-07" db="EMBL/GenBank/DDBJ databases">
        <authorList>
            <person name="Park Y.J."/>
            <person name="Jeong S.E."/>
            <person name="Jung H.S."/>
        </authorList>
    </citation>
    <scope>NUCLEOTIDE SEQUENCE [LARGE SCALE GENOMIC DNA]</scope>
    <source>
        <strain evidence="2">P16(2019)</strain>
    </source>
</reference>
<dbReference type="OrthoDB" id="9802710at2"/>
<organism evidence="1 2">
    <name type="scientific">Alkalicoccobacillus porphyridii</name>
    <dbReference type="NCBI Taxonomy" id="2597270"/>
    <lineage>
        <taxon>Bacteria</taxon>
        <taxon>Bacillati</taxon>
        <taxon>Bacillota</taxon>
        <taxon>Bacilli</taxon>
        <taxon>Bacillales</taxon>
        <taxon>Bacillaceae</taxon>
        <taxon>Alkalicoccobacillus</taxon>
    </lineage>
</organism>
<protein>
    <submittedName>
        <fullName evidence="1">DUF951 domain-containing protein</fullName>
    </submittedName>
</protein>
<dbReference type="RefSeq" id="WP_143848027.1">
    <property type="nucleotide sequence ID" value="NZ_VLXZ01000003.1"/>
</dbReference>
<dbReference type="Pfam" id="PF06107">
    <property type="entry name" value="DUF951"/>
    <property type="match status" value="1"/>
</dbReference>
<evidence type="ECO:0000313" key="2">
    <source>
        <dbReference type="Proteomes" id="UP000318521"/>
    </source>
</evidence>
<dbReference type="InterPro" id="IPR009296">
    <property type="entry name" value="DUF951"/>
</dbReference>
<name>A0A554A1G0_9BACI</name>
<comment type="caution">
    <text evidence="1">The sequence shown here is derived from an EMBL/GenBank/DDBJ whole genome shotgun (WGS) entry which is preliminary data.</text>
</comment>
<dbReference type="EMBL" id="VLXZ01000003">
    <property type="protein sequence ID" value="TSB47527.1"/>
    <property type="molecule type" value="Genomic_DNA"/>
</dbReference>
<dbReference type="AlphaFoldDB" id="A0A554A1G0"/>
<sequence length="67" mass="7854">MADKEFSLHDIVEMRKPHPCGANQWKIIRVGMDVRIKCLGCQHSVMLPRKEFSRKLKKIVEHAQPEE</sequence>
<accession>A0A554A1G0</accession>
<keyword evidence="2" id="KW-1185">Reference proteome</keyword>